<organism evidence="1 2">
    <name type="scientific">Gimesia aquarii</name>
    <dbReference type="NCBI Taxonomy" id="2527964"/>
    <lineage>
        <taxon>Bacteria</taxon>
        <taxon>Pseudomonadati</taxon>
        <taxon>Planctomycetota</taxon>
        <taxon>Planctomycetia</taxon>
        <taxon>Planctomycetales</taxon>
        <taxon>Planctomycetaceae</taxon>
        <taxon>Gimesia</taxon>
    </lineage>
</organism>
<gene>
    <name evidence="1" type="ORF">V144x_03520</name>
</gene>
<keyword evidence="1" id="KW-0378">Hydrolase</keyword>
<dbReference type="Proteomes" id="UP000318704">
    <property type="component" value="Chromosome"/>
</dbReference>
<proteinExistence type="predicted"/>
<accession>A0A517VPJ8</accession>
<dbReference type="EMBL" id="CP037920">
    <property type="protein sequence ID" value="QDT94919.1"/>
    <property type="molecule type" value="Genomic_DNA"/>
</dbReference>
<dbReference type="AlphaFoldDB" id="A0A517VPJ8"/>
<protein>
    <submittedName>
        <fullName evidence="1">Glycosyl hydrolases family 43</fullName>
    </submittedName>
</protein>
<sequence>MFFDVLCLFLYGLRLIILRIYSLEKIRLSFMTSLIKFTIILILSQQFVWADSFVQCDFTRQFQVQLKKDSAIGEASLREHTIVWYPPSKKYYLLADVIPLSSKHHPNTYESEIHLFSSKDLSIWKHHGVAITKGKREGDFDRHGVASPVMATLKNGIIYCPYSARKTETFTQRSVGLAYSSSDPEKIPWNKTAQPISDLPGEDDDVAIIHDEKEANFHLYHRSTGPKGYQIVHSKSTTPLIESSWTKATPVAERPQTVRAQELTGAILIDRLYHLFVIEHLYKGGVKIAHLASHNPAGPFRAFQKNQRYLKPSDQPKRAIYSGHITPVMKDGRISAFFWTAHQQGKRYGLIGHPVLKKLTP</sequence>
<dbReference type="Gene3D" id="2.115.10.20">
    <property type="entry name" value="Glycosyl hydrolase domain, family 43"/>
    <property type="match status" value="1"/>
</dbReference>
<dbReference type="SUPFAM" id="SSF75005">
    <property type="entry name" value="Arabinanase/levansucrase/invertase"/>
    <property type="match status" value="1"/>
</dbReference>
<reference evidence="1 2" key="1">
    <citation type="submission" date="2019-03" db="EMBL/GenBank/DDBJ databases">
        <title>Deep-cultivation of Planctomycetes and their phenomic and genomic characterization uncovers novel biology.</title>
        <authorList>
            <person name="Wiegand S."/>
            <person name="Jogler M."/>
            <person name="Boedeker C."/>
            <person name="Pinto D."/>
            <person name="Vollmers J."/>
            <person name="Rivas-Marin E."/>
            <person name="Kohn T."/>
            <person name="Peeters S.H."/>
            <person name="Heuer A."/>
            <person name="Rast P."/>
            <person name="Oberbeckmann S."/>
            <person name="Bunk B."/>
            <person name="Jeske O."/>
            <person name="Meyerdierks A."/>
            <person name="Storesund J.E."/>
            <person name="Kallscheuer N."/>
            <person name="Luecker S."/>
            <person name="Lage O.M."/>
            <person name="Pohl T."/>
            <person name="Merkel B.J."/>
            <person name="Hornburger P."/>
            <person name="Mueller R.-W."/>
            <person name="Bruemmer F."/>
            <person name="Labrenz M."/>
            <person name="Spormann A.M."/>
            <person name="Op den Camp H."/>
            <person name="Overmann J."/>
            <person name="Amann R."/>
            <person name="Jetten M.S.M."/>
            <person name="Mascher T."/>
            <person name="Medema M.H."/>
            <person name="Devos D.P."/>
            <person name="Kaster A.-K."/>
            <person name="Ovreas L."/>
            <person name="Rohde M."/>
            <person name="Galperin M.Y."/>
            <person name="Jogler C."/>
        </authorList>
    </citation>
    <scope>NUCLEOTIDE SEQUENCE [LARGE SCALE GENOMIC DNA]</scope>
    <source>
        <strain evidence="1 2">V144</strain>
    </source>
</reference>
<evidence type="ECO:0000313" key="2">
    <source>
        <dbReference type="Proteomes" id="UP000318704"/>
    </source>
</evidence>
<dbReference type="KEGG" id="gaw:V144x_03520"/>
<dbReference type="GO" id="GO:0016787">
    <property type="term" value="F:hydrolase activity"/>
    <property type="evidence" value="ECO:0007669"/>
    <property type="project" value="UniProtKB-KW"/>
</dbReference>
<name>A0A517VPJ8_9PLAN</name>
<evidence type="ECO:0000313" key="1">
    <source>
        <dbReference type="EMBL" id="QDT94919.1"/>
    </source>
</evidence>
<dbReference type="InterPro" id="IPR023296">
    <property type="entry name" value="Glyco_hydro_beta-prop_sf"/>
</dbReference>